<organism evidence="1 2">
    <name type="scientific">Curtobacterium aetherium</name>
    <dbReference type="NCBI Taxonomy" id="2841594"/>
    <lineage>
        <taxon>Bacteria</taxon>
        <taxon>Bacillati</taxon>
        <taxon>Actinomycetota</taxon>
        <taxon>Actinomycetes</taxon>
        <taxon>Micrococcales</taxon>
        <taxon>Microbacteriaceae</taxon>
        <taxon>Curtobacterium</taxon>
    </lineage>
</organism>
<reference evidence="1" key="1">
    <citation type="submission" date="2021-06" db="EMBL/GenBank/DDBJ databases">
        <authorList>
            <person name="Ellington A.J."/>
            <person name="Bryan N.C."/>
            <person name="Christner B.C."/>
            <person name="Reisch C.R."/>
        </authorList>
    </citation>
    <scope>NUCLEOTIDE SEQUENCE</scope>
    <source>
        <strain evidence="1">L6-1</strain>
    </source>
</reference>
<evidence type="ECO:0000313" key="1">
    <source>
        <dbReference type="EMBL" id="QWS33667.1"/>
    </source>
</evidence>
<sequence length="156" mass="17618">MHGDTDETDRSAAPDATASAEHTAGGRQRFQWFRDLRTWIHARPHVHLFYKVLVGIVGGLIVVIGLILVPLPGPGWLVVFIGLTVLASEFHFFHRIITWLRAKLHRFWDWAKHHAPSKRMRDAADRGKADVDAAHAEAHRNVGVQRPRGRTARPGH</sequence>
<evidence type="ECO:0000313" key="2">
    <source>
        <dbReference type="Proteomes" id="UP000681794"/>
    </source>
</evidence>
<accession>A0ACD1E4P3</accession>
<name>A0ACD1E4P3_9MICO</name>
<protein>
    <submittedName>
        <fullName evidence="1">TIGR02611 family protein</fullName>
    </submittedName>
</protein>
<gene>
    <name evidence="1" type="ORF">KM842_00095</name>
</gene>
<keyword evidence="2" id="KW-1185">Reference proteome</keyword>
<dbReference type="EMBL" id="CP076544">
    <property type="protein sequence ID" value="QWS33667.1"/>
    <property type="molecule type" value="Genomic_DNA"/>
</dbReference>
<proteinExistence type="predicted"/>
<dbReference type="Proteomes" id="UP000681794">
    <property type="component" value="Chromosome"/>
</dbReference>